<gene>
    <name evidence="1" type="ORF">ACFPOB_08895</name>
</gene>
<dbReference type="RefSeq" id="WP_377797573.1">
    <property type="nucleotide sequence ID" value="NZ_JBHSLW010000010.1"/>
</dbReference>
<sequence length="81" mass="9537">MAILIRDPEVDRLARELAQERNCTLQEAIGHALRLEKEHRAQRRARIHAAFERAQARLAQYPTIDDGLTHKEFWDREYGDV</sequence>
<dbReference type="EMBL" id="JBHSLW010000010">
    <property type="protein sequence ID" value="MFC5419679.1"/>
    <property type="molecule type" value="Genomic_DNA"/>
</dbReference>
<evidence type="ECO:0000313" key="2">
    <source>
        <dbReference type="Proteomes" id="UP001596053"/>
    </source>
</evidence>
<dbReference type="InterPro" id="IPR011660">
    <property type="entry name" value="VapB-like"/>
</dbReference>
<reference evidence="2" key="1">
    <citation type="journal article" date="2019" name="Int. J. Syst. Evol. Microbiol.">
        <title>The Global Catalogue of Microorganisms (GCM) 10K type strain sequencing project: providing services to taxonomists for standard genome sequencing and annotation.</title>
        <authorList>
            <consortium name="The Broad Institute Genomics Platform"/>
            <consortium name="The Broad Institute Genome Sequencing Center for Infectious Disease"/>
            <person name="Wu L."/>
            <person name="Ma J."/>
        </authorList>
    </citation>
    <scope>NUCLEOTIDE SEQUENCE [LARGE SCALE GENOMIC DNA]</scope>
    <source>
        <strain evidence="2">NCAIM B.01391</strain>
    </source>
</reference>
<organism evidence="1 2">
    <name type="scientific">Bosea eneae</name>
    <dbReference type="NCBI Taxonomy" id="151454"/>
    <lineage>
        <taxon>Bacteria</taxon>
        <taxon>Pseudomonadati</taxon>
        <taxon>Pseudomonadota</taxon>
        <taxon>Alphaproteobacteria</taxon>
        <taxon>Hyphomicrobiales</taxon>
        <taxon>Boseaceae</taxon>
        <taxon>Bosea</taxon>
    </lineage>
</organism>
<dbReference type="Proteomes" id="UP001596053">
    <property type="component" value="Unassembled WGS sequence"/>
</dbReference>
<comment type="caution">
    <text evidence="1">The sequence shown here is derived from an EMBL/GenBank/DDBJ whole genome shotgun (WGS) entry which is preliminary data.</text>
</comment>
<proteinExistence type="predicted"/>
<name>A0ABW0IN58_9HYPH</name>
<protein>
    <submittedName>
        <fullName evidence="1">Type II toxin-antitoxin system VapB family antitoxin</fullName>
    </submittedName>
</protein>
<evidence type="ECO:0000313" key="1">
    <source>
        <dbReference type="EMBL" id="MFC5419679.1"/>
    </source>
</evidence>
<dbReference type="Pfam" id="PF07704">
    <property type="entry name" value="PSK_trans_fac"/>
    <property type="match status" value="1"/>
</dbReference>
<accession>A0ABW0IN58</accession>
<keyword evidence="2" id="KW-1185">Reference proteome</keyword>